<dbReference type="AlphaFoldDB" id="A0AAD7CVG8"/>
<comment type="caution">
    <text evidence="6">The sequence shown here is derived from an EMBL/GenBank/DDBJ whole genome shotgun (WGS) entry which is preliminary data.</text>
</comment>
<sequence length="310" mass="35242">MVSLVSLYFSSVNPLIPLLHRPTFEQCIGRRLHEDEPGFASTVLLVCALGSLYLPEVSRQERETLGWKWYNQVELCGHTLKNLPALYDLQAYCLAAEFLNLTSNPRFCWSIVGFGLRLVEDMGAHRLKSAARPISAEEELEKRAFWRVNICSGHLSAALGRSAVFDPPGFDMDLPSECDDEYWGISGPGAQPPGIPSSVSFFNSILNLYRIFHFTLRIFYCTTRSHTFMKIRHLWPIATQLGSTLDKWFSSIPQHLIWDPVHPDALFFDQSAALHCFHCYVRILIYRPFLPAVRPGLPTVSGFLRAHRTI</sequence>
<reference evidence="6" key="1">
    <citation type="submission" date="2023-03" db="EMBL/GenBank/DDBJ databases">
        <title>Massive genome expansion in bonnet fungi (Mycena s.s.) driven by repeated elements and novel gene families across ecological guilds.</title>
        <authorList>
            <consortium name="Lawrence Berkeley National Laboratory"/>
            <person name="Harder C.B."/>
            <person name="Miyauchi S."/>
            <person name="Viragh M."/>
            <person name="Kuo A."/>
            <person name="Thoen E."/>
            <person name="Andreopoulos B."/>
            <person name="Lu D."/>
            <person name="Skrede I."/>
            <person name="Drula E."/>
            <person name="Henrissat B."/>
            <person name="Morin E."/>
            <person name="Kohler A."/>
            <person name="Barry K."/>
            <person name="LaButti K."/>
            <person name="Morin E."/>
            <person name="Salamov A."/>
            <person name="Lipzen A."/>
            <person name="Mereny Z."/>
            <person name="Hegedus B."/>
            <person name="Baldrian P."/>
            <person name="Stursova M."/>
            <person name="Weitz H."/>
            <person name="Taylor A."/>
            <person name="Grigoriev I.V."/>
            <person name="Nagy L.G."/>
            <person name="Martin F."/>
            <person name="Kauserud H."/>
        </authorList>
    </citation>
    <scope>NUCLEOTIDE SEQUENCE</scope>
    <source>
        <strain evidence="6">CBHHK067</strain>
    </source>
</reference>
<dbReference type="EMBL" id="JARKIE010000224">
    <property type="protein sequence ID" value="KAJ7664241.1"/>
    <property type="molecule type" value="Genomic_DNA"/>
</dbReference>
<dbReference type="GO" id="GO:0005634">
    <property type="term" value="C:nucleus"/>
    <property type="evidence" value="ECO:0007669"/>
    <property type="project" value="UniProtKB-SubCell"/>
</dbReference>
<dbReference type="PANTHER" id="PTHR46910:SF3">
    <property type="entry name" value="HALOTOLERANCE PROTEIN 9-RELATED"/>
    <property type="match status" value="1"/>
</dbReference>
<name>A0AAD7CVG8_MYCRO</name>
<gene>
    <name evidence="6" type="ORF">B0H17DRAFT_952154</name>
</gene>
<evidence type="ECO:0000259" key="5">
    <source>
        <dbReference type="SMART" id="SM00906"/>
    </source>
</evidence>
<dbReference type="GO" id="GO:0003677">
    <property type="term" value="F:DNA binding"/>
    <property type="evidence" value="ECO:0007669"/>
    <property type="project" value="UniProtKB-KW"/>
</dbReference>
<feature type="domain" description="Xylanolytic transcriptional activator regulatory" evidence="5">
    <location>
        <begin position="108"/>
        <end position="181"/>
    </location>
</feature>
<keyword evidence="4" id="KW-0539">Nucleus</keyword>
<dbReference type="GO" id="GO:0003700">
    <property type="term" value="F:DNA-binding transcription factor activity"/>
    <property type="evidence" value="ECO:0007669"/>
    <property type="project" value="InterPro"/>
</dbReference>
<dbReference type="SMART" id="SM00906">
    <property type="entry name" value="Fungal_trans"/>
    <property type="match status" value="1"/>
</dbReference>
<dbReference type="PANTHER" id="PTHR46910">
    <property type="entry name" value="TRANSCRIPTION FACTOR PDR1"/>
    <property type="match status" value="1"/>
</dbReference>
<evidence type="ECO:0000256" key="1">
    <source>
        <dbReference type="ARBA" id="ARBA00004123"/>
    </source>
</evidence>
<keyword evidence="2" id="KW-0479">Metal-binding</keyword>
<comment type="subcellular location">
    <subcellularLocation>
        <location evidence="1">Nucleus</location>
    </subcellularLocation>
</comment>
<proteinExistence type="predicted"/>
<evidence type="ECO:0000256" key="4">
    <source>
        <dbReference type="ARBA" id="ARBA00023242"/>
    </source>
</evidence>
<protein>
    <submittedName>
        <fullName evidence="6">Fungal-specific transcription factor domain-containing protein</fullName>
    </submittedName>
</protein>
<evidence type="ECO:0000313" key="7">
    <source>
        <dbReference type="Proteomes" id="UP001221757"/>
    </source>
</evidence>
<dbReference type="Pfam" id="PF04082">
    <property type="entry name" value="Fungal_trans"/>
    <property type="match status" value="1"/>
</dbReference>
<dbReference type="Proteomes" id="UP001221757">
    <property type="component" value="Unassembled WGS sequence"/>
</dbReference>
<dbReference type="GO" id="GO:0006351">
    <property type="term" value="P:DNA-templated transcription"/>
    <property type="evidence" value="ECO:0007669"/>
    <property type="project" value="InterPro"/>
</dbReference>
<organism evidence="6 7">
    <name type="scientific">Mycena rosella</name>
    <name type="common">Pink bonnet</name>
    <name type="synonym">Agaricus rosellus</name>
    <dbReference type="NCBI Taxonomy" id="1033263"/>
    <lineage>
        <taxon>Eukaryota</taxon>
        <taxon>Fungi</taxon>
        <taxon>Dikarya</taxon>
        <taxon>Basidiomycota</taxon>
        <taxon>Agaricomycotina</taxon>
        <taxon>Agaricomycetes</taxon>
        <taxon>Agaricomycetidae</taxon>
        <taxon>Agaricales</taxon>
        <taxon>Marasmiineae</taxon>
        <taxon>Mycenaceae</taxon>
        <taxon>Mycena</taxon>
    </lineage>
</organism>
<dbReference type="CDD" id="cd12148">
    <property type="entry name" value="fungal_TF_MHR"/>
    <property type="match status" value="1"/>
</dbReference>
<keyword evidence="7" id="KW-1185">Reference proteome</keyword>
<keyword evidence="3" id="KW-0238">DNA-binding</keyword>
<evidence type="ECO:0000256" key="2">
    <source>
        <dbReference type="ARBA" id="ARBA00022723"/>
    </source>
</evidence>
<evidence type="ECO:0000313" key="6">
    <source>
        <dbReference type="EMBL" id="KAJ7664241.1"/>
    </source>
</evidence>
<evidence type="ECO:0000256" key="3">
    <source>
        <dbReference type="ARBA" id="ARBA00023125"/>
    </source>
</evidence>
<dbReference type="InterPro" id="IPR050987">
    <property type="entry name" value="AtrR-like"/>
</dbReference>
<dbReference type="InterPro" id="IPR007219">
    <property type="entry name" value="XnlR_reg_dom"/>
</dbReference>
<dbReference type="GO" id="GO:0008270">
    <property type="term" value="F:zinc ion binding"/>
    <property type="evidence" value="ECO:0007669"/>
    <property type="project" value="InterPro"/>
</dbReference>
<accession>A0AAD7CVG8</accession>